<dbReference type="GO" id="GO:0015421">
    <property type="term" value="F:ABC-type oligopeptide transporter activity"/>
    <property type="evidence" value="ECO:0007669"/>
    <property type="project" value="TreeGrafter"/>
</dbReference>
<dbReference type="SUPFAM" id="SSF52540">
    <property type="entry name" value="P-loop containing nucleoside triphosphate hydrolases"/>
    <property type="match status" value="1"/>
</dbReference>
<dbReference type="InterPro" id="IPR027417">
    <property type="entry name" value="P-loop_NTPase"/>
</dbReference>
<dbReference type="RefSeq" id="WP_136370588.1">
    <property type="nucleotide sequence ID" value="NZ_SSOB01000017.1"/>
</dbReference>
<dbReference type="InterPro" id="IPR011527">
    <property type="entry name" value="ABC1_TM_dom"/>
</dbReference>
<evidence type="ECO:0000256" key="3">
    <source>
        <dbReference type="ARBA" id="ARBA00022475"/>
    </source>
</evidence>
<evidence type="ECO:0000256" key="5">
    <source>
        <dbReference type="ARBA" id="ARBA00022741"/>
    </source>
</evidence>
<keyword evidence="3" id="KW-1003">Cell membrane</keyword>
<dbReference type="InterPro" id="IPR003439">
    <property type="entry name" value="ABC_transporter-like_ATP-bd"/>
</dbReference>
<dbReference type="GO" id="GO:0016887">
    <property type="term" value="F:ATP hydrolysis activity"/>
    <property type="evidence" value="ECO:0007669"/>
    <property type="project" value="InterPro"/>
</dbReference>
<dbReference type="GO" id="GO:0005524">
    <property type="term" value="F:ATP binding"/>
    <property type="evidence" value="ECO:0007669"/>
    <property type="project" value="UniProtKB-KW"/>
</dbReference>
<dbReference type="Proteomes" id="UP000310636">
    <property type="component" value="Unassembled WGS sequence"/>
</dbReference>
<dbReference type="AlphaFoldDB" id="A0A4S4BSK4"/>
<dbReference type="Gene3D" id="1.20.1560.10">
    <property type="entry name" value="ABC transporter type 1, transmembrane domain"/>
    <property type="match status" value="1"/>
</dbReference>
<reference evidence="12 13" key="1">
    <citation type="submission" date="2019-04" db="EMBL/GenBank/DDBJ databases">
        <title>Cohnella sp. nov. isolated from preserved vegetables.</title>
        <authorList>
            <person name="Lin S.-Y."/>
            <person name="Hung M.-H."/>
            <person name="Young C.-C."/>
        </authorList>
    </citation>
    <scope>NUCLEOTIDE SEQUENCE [LARGE SCALE GENOMIC DNA]</scope>
    <source>
        <strain evidence="12 13">CC-MHH1044</strain>
    </source>
</reference>
<feature type="domain" description="ABC transporter" evidence="10">
    <location>
        <begin position="333"/>
        <end position="568"/>
    </location>
</feature>
<evidence type="ECO:0000256" key="1">
    <source>
        <dbReference type="ARBA" id="ARBA00004651"/>
    </source>
</evidence>
<keyword evidence="2" id="KW-0813">Transport</keyword>
<dbReference type="GO" id="GO:0005886">
    <property type="term" value="C:plasma membrane"/>
    <property type="evidence" value="ECO:0007669"/>
    <property type="project" value="UniProtKB-SubCell"/>
</dbReference>
<evidence type="ECO:0000256" key="6">
    <source>
        <dbReference type="ARBA" id="ARBA00022840"/>
    </source>
</evidence>
<dbReference type="EMBL" id="SSOB01000017">
    <property type="protein sequence ID" value="THF77977.1"/>
    <property type="molecule type" value="Genomic_DNA"/>
</dbReference>
<keyword evidence="13" id="KW-1185">Reference proteome</keyword>
<keyword evidence="4 9" id="KW-0812">Transmembrane</keyword>
<evidence type="ECO:0000259" key="11">
    <source>
        <dbReference type="PROSITE" id="PS50929"/>
    </source>
</evidence>
<feature type="transmembrane region" description="Helical" evidence="9">
    <location>
        <begin position="123"/>
        <end position="142"/>
    </location>
</feature>
<evidence type="ECO:0000259" key="10">
    <source>
        <dbReference type="PROSITE" id="PS50893"/>
    </source>
</evidence>
<dbReference type="Pfam" id="PF00005">
    <property type="entry name" value="ABC_tran"/>
    <property type="match status" value="1"/>
</dbReference>
<dbReference type="PANTHER" id="PTHR43394:SF1">
    <property type="entry name" value="ATP-BINDING CASSETTE SUB-FAMILY B MEMBER 10, MITOCHONDRIAL"/>
    <property type="match status" value="1"/>
</dbReference>
<dbReference type="PANTHER" id="PTHR43394">
    <property type="entry name" value="ATP-DEPENDENT PERMEASE MDL1, MITOCHONDRIAL"/>
    <property type="match status" value="1"/>
</dbReference>
<keyword evidence="5" id="KW-0547">Nucleotide-binding</keyword>
<dbReference type="SUPFAM" id="SSF90123">
    <property type="entry name" value="ABC transporter transmembrane region"/>
    <property type="match status" value="1"/>
</dbReference>
<evidence type="ECO:0000256" key="8">
    <source>
        <dbReference type="ARBA" id="ARBA00023136"/>
    </source>
</evidence>
<dbReference type="PROSITE" id="PS00211">
    <property type="entry name" value="ABC_TRANSPORTER_1"/>
    <property type="match status" value="1"/>
</dbReference>
<evidence type="ECO:0000256" key="9">
    <source>
        <dbReference type="SAM" id="Phobius"/>
    </source>
</evidence>
<keyword evidence="6 12" id="KW-0067">ATP-binding</keyword>
<dbReference type="FunFam" id="3.40.50.300:FF:000221">
    <property type="entry name" value="Multidrug ABC transporter ATP-binding protein"/>
    <property type="match status" value="1"/>
</dbReference>
<dbReference type="SMART" id="SM00382">
    <property type="entry name" value="AAA"/>
    <property type="match status" value="1"/>
</dbReference>
<sequence length="572" mass="64784">MRDNFAFIRGIARPHYALYAVCFLLMIVQLASQLASTGVQQTIIDDVFLHGEKERLVLLIAVFLAAAFLQSVTLTGIGYLFHMILFRIRYSLFERAARFLQRIPASTVQNERTAKYADVMNDYVFMSAIGIGLQLPNGFFQIVPAAALMLVVGWYSPFILLVVTLFSCCYLVLGYRYGKRLKRAAHRVNDTRRNVGVFLEEGVSATREVLAYHRLDYETATYRSLFDKYFRNVLLEGRLLNRQMVVSHPLKWGLNLFILLYGGYAALQGSLTLGAFVVVFQFSRQLMDKFEQLYLFALSYSMYMAKIEALREYFGQETIEDGGELLEEPIRSLELEGVTYRYDGQPEPVLREVAASLPIGGKIAFVGPSGSGKSTIAQLLVRFYDPDGGRLTVNGNDLRTYRREEWGRKLSIVFQSPYLFPDTIRSNLNLGAEERTQEEIEAACRLTDIHDFIVAQEKGYDTEIGERGIALSGGQRQRIALARAVLDNPELLILDEATSALDLETERKVQRHFDEIRKGKTTIVIAHRLSTIRNADLICVFHQGRLVERGNHESLMADSTVYSGMVRQVEGS</sequence>
<evidence type="ECO:0000256" key="2">
    <source>
        <dbReference type="ARBA" id="ARBA00022448"/>
    </source>
</evidence>
<protein>
    <submittedName>
        <fullName evidence="12">ABC transporter ATP-binding protein</fullName>
    </submittedName>
</protein>
<dbReference type="CDD" id="cd07346">
    <property type="entry name" value="ABC_6TM_exporters"/>
    <property type="match status" value="1"/>
</dbReference>
<comment type="subcellular location">
    <subcellularLocation>
        <location evidence="1">Cell membrane</location>
        <topology evidence="1">Multi-pass membrane protein</topology>
    </subcellularLocation>
</comment>
<feature type="domain" description="ABC transmembrane type-1" evidence="11">
    <location>
        <begin position="20"/>
        <end position="288"/>
    </location>
</feature>
<gene>
    <name evidence="12" type="ORF">E6C55_14825</name>
</gene>
<feature type="transmembrane region" description="Helical" evidence="9">
    <location>
        <begin position="16"/>
        <end position="36"/>
    </location>
</feature>
<dbReference type="Gene3D" id="3.40.50.300">
    <property type="entry name" value="P-loop containing nucleotide triphosphate hydrolases"/>
    <property type="match status" value="1"/>
</dbReference>
<dbReference type="OrthoDB" id="9770415at2"/>
<feature type="transmembrane region" description="Helical" evidence="9">
    <location>
        <begin position="56"/>
        <end position="81"/>
    </location>
</feature>
<evidence type="ECO:0000256" key="7">
    <source>
        <dbReference type="ARBA" id="ARBA00022989"/>
    </source>
</evidence>
<proteinExistence type="predicted"/>
<evidence type="ECO:0000313" key="12">
    <source>
        <dbReference type="EMBL" id="THF77977.1"/>
    </source>
</evidence>
<dbReference type="PROSITE" id="PS50893">
    <property type="entry name" value="ABC_TRANSPORTER_2"/>
    <property type="match status" value="1"/>
</dbReference>
<name>A0A4S4BSK4_9BACL</name>
<dbReference type="InterPro" id="IPR036640">
    <property type="entry name" value="ABC1_TM_sf"/>
</dbReference>
<feature type="transmembrane region" description="Helical" evidence="9">
    <location>
        <begin position="252"/>
        <end position="280"/>
    </location>
</feature>
<dbReference type="Pfam" id="PF00664">
    <property type="entry name" value="ABC_membrane"/>
    <property type="match status" value="1"/>
</dbReference>
<keyword evidence="8 9" id="KW-0472">Membrane</keyword>
<keyword evidence="7 9" id="KW-1133">Transmembrane helix</keyword>
<comment type="caution">
    <text evidence="12">The sequence shown here is derived from an EMBL/GenBank/DDBJ whole genome shotgun (WGS) entry which is preliminary data.</text>
</comment>
<accession>A0A4S4BSK4</accession>
<dbReference type="InterPro" id="IPR003593">
    <property type="entry name" value="AAA+_ATPase"/>
</dbReference>
<evidence type="ECO:0000256" key="4">
    <source>
        <dbReference type="ARBA" id="ARBA00022692"/>
    </source>
</evidence>
<dbReference type="PROSITE" id="PS50929">
    <property type="entry name" value="ABC_TM1F"/>
    <property type="match status" value="1"/>
</dbReference>
<dbReference type="InterPro" id="IPR039421">
    <property type="entry name" value="Type_1_exporter"/>
</dbReference>
<evidence type="ECO:0000313" key="13">
    <source>
        <dbReference type="Proteomes" id="UP000310636"/>
    </source>
</evidence>
<organism evidence="12 13">
    <name type="scientific">Cohnella fermenti</name>
    <dbReference type="NCBI Taxonomy" id="2565925"/>
    <lineage>
        <taxon>Bacteria</taxon>
        <taxon>Bacillati</taxon>
        <taxon>Bacillota</taxon>
        <taxon>Bacilli</taxon>
        <taxon>Bacillales</taxon>
        <taxon>Paenibacillaceae</taxon>
        <taxon>Cohnella</taxon>
    </lineage>
</organism>
<dbReference type="InterPro" id="IPR017871">
    <property type="entry name" value="ABC_transporter-like_CS"/>
</dbReference>
<feature type="transmembrane region" description="Helical" evidence="9">
    <location>
        <begin position="154"/>
        <end position="173"/>
    </location>
</feature>